<dbReference type="AlphaFoldDB" id="A0A3B5R290"/>
<organism evidence="1 2">
    <name type="scientific">Xiphophorus maculatus</name>
    <name type="common">Southern platyfish</name>
    <name type="synonym">Platypoecilus maculatus</name>
    <dbReference type="NCBI Taxonomy" id="8083"/>
    <lineage>
        <taxon>Eukaryota</taxon>
        <taxon>Metazoa</taxon>
        <taxon>Chordata</taxon>
        <taxon>Craniata</taxon>
        <taxon>Vertebrata</taxon>
        <taxon>Euteleostomi</taxon>
        <taxon>Actinopterygii</taxon>
        <taxon>Neopterygii</taxon>
        <taxon>Teleostei</taxon>
        <taxon>Neoteleostei</taxon>
        <taxon>Acanthomorphata</taxon>
        <taxon>Ovalentaria</taxon>
        <taxon>Atherinomorphae</taxon>
        <taxon>Cyprinodontiformes</taxon>
        <taxon>Poeciliidae</taxon>
        <taxon>Poeciliinae</taxon>
        <taxon>Xiphophorus</taxon>
    </lineage>
</organism>
<dbReference type="GeneTree" id="ENSGT01060000248885"/>
<sequence>MCTTMMVLTTIAVILRQRFSNKIKPMSEGFKSGALEYDAEAQRHKKNPRSLPHIWLLSSTNVE</sequence>
<reference evidence="2" key="1">
    <citation type="submission" date="2012-01" db="EMBL/GenBank/DDBJ databases">
        <authorList>
            <person name="Walter R."/>
            <person name="Schartl M."/>
            <person name="Warren W."/>
        </authorList>
    </citation>
    <scope>NUCLEOTIDE SEQUENCE [LARGE SCALE GENOMIC DNA]</scope>
    <source>
        <strain evidence="2">JP 163 A</strain>
    </source>
</reference>
<keyword evidence="2" id="KW-1185">Reference proteome</keyword>
<dbReference type="Ensembl" id="ENSXMAT00000025281.1">
    <property type="protein sequence ID" value="ENSXMAP00000037434.1"/>
    <property type="gene ID" value="ENSXMAG00000025879.1"/>
</dbReference>
<dbReference type="InParanoid" id="A0A3B5R290"/>
<reference evidence="2" key="2">
    <citation type="journal article" date="2013" name="Nat. Genet.">
        <title>The genome of the platyfish, Xiphophorus maculatus, provides insights into evolutionary adaptation and several complex traits.</title>
        <authorList>
            <person name="Schartl M."/>
            <person name="Walter R.B."/>
            <person name="Shen Y."/>
            <person name="Garcia T."/>
            <person name="Catchen J."/>
            <person name="Amores A."/>
            <person name="Braasch I."/>
            <person name="Chalopin D."/>
            <person name="Volff J.N."/>
            <person name="Lesch K.P."/>
            <person name="Bisazza A."/>
            <person name="Minx P."/>
            <person name="Hillier L."/>
            <person name="Wilson R.K."/>
            <person name="Fuerstenberg S."/>
            <person name="Boore J."/>
            <person name="Searle S."/>
            <person name="Postlethwait J.H."/>
            <person name="Warren W.C."/>
        </authorList>
    </citation>
    <scope>NUCLEOTIDE SEQUENCE [LARGE SCALE GENOMIC DNA]</scope>
    <source>
        <strain evidence="2">JP 163 A</strain>
    </source>
</reference>
<proteinExistence type="predicted"/>
<reference evidence="1" key="3">
    <citation type="submission" date="2025-08" db="UniProtKB">
        <authorList>
            <consortium name="Ensembl"/>
        </authorList>
    </citation>
    <scope>IDENTIFICATION</scope>
    <source>
        <strain evidence="1">JP 163 A</strain>
    </source>
</reference>
<dbReference type="OMA" id="PHIWLLS"/>
<dbReference type="InterPro" id="IPR027937">
    <property type="entry name" value="PRCD"/>
</dbReference>
<reference evidence="1" key="4">
    <citation type="submission" date="2025-09" db="UniProtKB">
        <authorList>
            <consortium name="Ensembl"/>
        </authorList>
    </citation>
    <scope>IDENTIFICATION</scope>
    <source>
        <strain evidence="1">JP 163 A</strain>
    </source>
</reference>
<name>A0A3B5R290_XIPMA</name>
<protein>
    <submittedName>
        <fullName evidence="1">Uncharacterized protein</fullName>
    </submittedName>
</protein>
<evidence type="ECO:0000313" key="1">
    <source>
        <dbReference type="Ensembl" id="ENSXMAP00000037434.1"/>
    </source>
</evidence>
<dbReference type="Pfam" id="PF15201">
    <property type="entry name" value="Rod_cone_degen"/>
    <property type="match status" value="1"/>
</dbReference>
<dbReference type="Proteomes" id="UP000002852">
    <property type="component" value="Unassembled WGS sequence"/>
</dbReference>
<accession>A0A3B5R290</accession>
<dbReference type="GO" id="GO:0042622">
    <property type="term" value="C:photoreceptor outer segment membrane"/>
    <property type="evidence" value="ECO:0007669"/>
    <property type="project" value="InterPro"/>
</dbReference>
<evidence type="ECO:0000313" key="2">
    <source>
        <dbReference type="Proteomes" id="UP000002852"/>
    </source>
</evidence>